<reference evidence="2 4" key="3">
    <citation type="submission" date="2016-11" db="EMBL/GenBank/DDBJ databases">
        <title>Whole genomes of Flavobacteriaceae.</title>
        <authorList>
            <person name="Stine C."/>
            <person name="Li C."/>
            <person name="Tadesse D."/>
        </authorList>
    </citation>
    <scope>NUCLEOTIDE SEQUENCE [LARGE SCALE GENOMIC DNA]</scope>
    <source>
        <strain evidence="2 4">ATCC BAA-2541</strain>
    </source>
</reference>
<evidence type="ECO:0000313" key="2">
    <source>
        <dbReference type="EMBL" id="OXB22194.1"/>
    </source>
</evidence>
<dbReference type="Proteomes" id="UP000198319">
    <property type="component" value="Unassembled WGS sequence"/>
</dbReference>
<evidence type="ECO:0000313" key="3">
    <source>
        <dbReference type="Proteomes" id="UP000180252"/>
    </source>
</evidence>
<organism evidence="1 3">
    <name type="scientific">Flavobacterium tructae</name>
    <dbReference type="NCBI Taxonomy" id="1114873"/>
    <lineage>
        <taxon>Bacteria</taxon>
        <taxon>Pseudomonadati</taxon>
        <taxon>Bacteroidota</taxon>
        <taxon>Flavobacteriia</taxon>
        <taxon>Flavobacteriales</taxon>
        <taxon>Flavobacteriaceae</taxon>
        <taxon>Flavobacterium</taxon>
    </lineage>
</organism>
<dbReference type="AlphaFoldDB" id="A0A1S1J9V8"/>
<evidence type="ECO:0000313" key="1">
    <source>
        <dbReference type="EMBL" id="OHT46235.1"/>
    </source>
</evidence>
<gene>
    <name evidence="2" type="ORF">B0A71_01640</name>
    <name evidence="1" type="ORF">BHE19_01615</name>
</gene>
<dbReference type="EMBL" id="MIKE01000011">
    <property type="protein sequence ID" value="OHT46235.1"/>
    <property type="molecule type" value="Genomic_DNA"/>
</dbReference>
<sequence>MIVDDFKNHCINNKCDIVVQKCLIEDTSYFFNEIAIGEEFNFKKDIANILNVHIRDIVIVGSGKLGFSLKPDNSNTGLYLFKEFDHNFNYSKKGKKSDLDVAIISSHLFDSEIKNLYDHTNHYDTDNLWADRNSFAKYVLKGKLAIRFLPIEFPLTKGVLQVQEKYKMNYGREVNLEIYKSWHFFETYHQENIKKIQVNLIS</sequence>
<name>A0A1S1J9V8_9FLAO</name>
<dbReference type="RefSeq" id="WP_070906036.1">
    <property type="nucleotide sequence ID" value="NZ_MIKE01000011.1"/>
</dbReference>
<reference evidence="1" key="2">
    <citation type="submission" date="2016-09" db="EMBL/GenBank/DDBJ databases">
        <authorList>
            <person name="Capua I."/>
            <person name="De Benedictis P."/>
            <person name="Joannis T."/>
            <person name="Lombin L.H."/>
            <person name="Cattoli G."/>
        </authorList>
    </citation>
    <scope>NUCLEOTIDE SEQUENCE [LARGE SCALE GENOMIC DNA]</scope>
    <source>
        <strain evidence="1">MSU</strain>
    </source>
</reference>
<proteinExistence type="predicted"/>
<comment type="caution">
    <text evidence="1">The sequence shown here is derived from an EMBL/GenBank/DDBJ whole genome shotgun (WGS) entry which is preliminary data.</text>
</comment>
<dbReference type="STRING" id="1278819.BHE19_01615"/>
<dbReference type="OrthoDB" id="7058235at2"/>
<evidence type="ECO:0000313" key="4">
    <source>
        <dbReference type="Proteomes" id="UP000198319"/>
    </source>
</evidence>
<accession>A0A1S1J9V8</accession>
<keyword evidence="4" id="KW-1185">Reference proteome</keyword>
<protein>
    <submittedName>
        <fullName evidence="1">Uncharacterized protein</fullName>
    </submittedName>
</protein>
<reference evidence="3" key="1">
    <citation type="submission" date="2016-09" db="EMBL/GenBank/DDBJ databases">
        <authorList>
            <person name="Chen S."/>
            <person name="Walker E."/>
        </authorList>
    </citation>
    <scope>NUCLEOTIDE SEQUENCE [LARGE SCALE GENOMIC DNA]</scope>
    <source>
        <strain evidence="3">MSU</strain>
    </source>
</reference>
<dbReference type="EMBL" id="MUHG01000002">
    <property type="protein sequence ID" value="OXB22194.1"/>
    <property type="molecule type" value="Genomic_DNA"/>
</dbReference>
<dbReference type="Proteomes" id="UP000180252">
    <property type="component" value="Unassembled WGS sequence"/>
</dbReference>